<accession>A0AB39CCS1</accession>
<protein>
    <submittedName>
        <fullName evidence="1">Uncharacterized protein</fullName>
    </submittedName>
</protein>
<name>A0AB39CCS1_9VIRU</name>
<sequence length="285" mass="32479">MQYIIDSVLTPLVTEERKEVVLKCVASLESLEFNDSLDELQQVVEMTDTMGDNAMMLARIDDVIWNAHEVIFKRHEITVSNEATQEVRQSLVDVVSNFDKYIIPDQLLMLFEGAFMPEEILAQMCQLFTGIHADEVWPEVKGVSENLMRTMKEEIERQVRYRGLEDADPVPVMRVKMVNDFIRAMGEGTLSMALDLARAGVRVGTRTASSLVQQSVEALDKKEPEQAALELFGLVLISDVEPKQIEKQVRDYVTDFTDDNHQSRRMLDTLKAPFEMLKGYVDENA</sequence>
<reference evidence="1" key="1">
    <citation type="submission" date="2024-07" db="EMBL/GenBank/DDBJ databases">
        <authorList>
            <person name="Bringhurst R.M."/>
            <person name="Homer T.E."/>
        </authorList>
    </citation>
    <scope>NUCLEOTIDE SEQUENCE</scope>
</reference>
<dbReference type="EMBL" id="PQ015378">
    <property type="protein sequence ID" value="XDJ14723.1"/>
    <property type="molecule type" value="Genomic_DNA"/>
</dbReference>
<proteinExistence type="predicted"/>
<evidence type="ECO:0000313" key="1">
    <source>
        <dbReference type="EMBL" id="XDJ14723.1"/>
    </source>
</evidence>
<organism evidence="1">
    <name type="scientific">Pseudomonas phage RVTF4</name>
    <dbReference type="NCBI Taxonomy" id="3236931"/>
    <lineage>
        <taxon>Viruses</taxon>
    </lineage>
</organism>